<proteinExistence type="predicted"/>
<gene>
    <name evidence="2" type="ORF">HZA61_04035</name>
</gene>
<evidence type="ECO:0000313" key="2">
    <source>
        <dbReference type="EMBL" id="MBI5168639.1"/>
    </source>
</evidence>
<feature type="signal peptide" evidence="1">
    <location>
        <begin position="1"/>
        <end position="28"/>
    </location>
</feature>
<reference evidence="2" key="1">
    <citation type="submission" date="2020-07" db="EMBL/GenBank/DDBJ databases">
        <title>Huge and variable diversity of episymbiotic CPR bacteria and DPANN archaea in groundwater ecosystems.</title>
        <authorList>
            <person name="He C.Y."/>
            <person name="Keren R."/>
            <person name="Whittaker M."/>
            <person name="Farag I.F."/>
            <person name="Doudna J."/>
            <person name="Cate J.H.D."/>
            <person name="Banfield J.F."/>
        </authorList>
    </citation>
    <scope>NUCLEOTIDE SEQUENCE</scope>
    <source>
        <strain evidence="2">NC_groundwater_1813_Pr3_B-0.1um_71_17</strain>
    </source>
</reference>
<dbReference type="EMBL" id="JACRIW010000031">
    <property type="protein sequence ID" value="MBI5168639.1"/>
    <property type="molecule type" value="Genomic_DNA"/>
</dbReference>
<feature type="chain" id="PRO_5037565928" description="Outer membrane lipoprotein-sorting protein" evidence="1">
    <location>
        <begin position="29"/>
        <end position="291"/>
    </location>
</feature>
<evidence type="ECO:0000256" key="1">
    <source>
        <dbReference type="SAM" id="SignalP"/>
    </source>
</evidence>
<organism evidence="2 3">
    <name type="scientific">Eiseniibacteriota bacterium</name>
    <dbReference type="NCBI Taxonomy" id="2212470"/>
    <lineage>
        <taxon>Bacteria</taxon>
        <taxon>Candidatus Eiseniibacteriota</taxon>
    </lineage>
</organism>
<dbReference type="AlphaFoldDB" id="A0A933SER0"/>
<sequence length="291" mass="33123">MTLRTTPLFPAFLLAVLASGAASPPAAAEVKHGPTLAVEDTMRTDISEVLVHAPRVTLDEILDRVHRGEMRRDSALRDQSYQLTVRVVRDTDGRKKPVLVQETVDRVYMRRPNQSRTVRLRDWRLKPKKDENGEDKGVSVSADADMSEEIVNFAFRPANRGEFKFRIVGRELLGDHLIYKIRFEPRSALDQFNPSGLVWVDTHEYVIVRQQLELKQSPVPLFLKGVRGVVIERQRQGDFWMLSRILARMDMTIPMPGYGRSFDIGLQFSDYRINAGLPDSLFAPAPKGARK</sequence>
<evidence type="ECO:0008006" key="4">
    <source>
        <dbReference type="Google" id="ProtNLM"/>
    </source>
</evidence>
<dbReference type="Proteomes" id="UP000696931">
    <property type="component" value="Unassembled WGS sequence"/>
</dbReference>
<accession>A0A933SER0</accession>
<evidence type="ECO:0000313" key="3">
    <source>
        <dbReference type="Proteomes" id="UP000696931"/>
    </source>
</evidence>
<keyword evidence="1" id="KW-0732">Signal</keyword>
<dbReference type="Gene3D" id="2.50.20.10">
    <property type="entry name" value="Lipoprotein localisation LolA/LolB/LppX"/>
    <property type="match status" value="1"/>
</dbReference>
<name>A0A933SER0_UNCEI</name>
<comment type="caution">
    <text evidence="2">The sequence shown here is derived from an EMBL/GenBank/DDBJ whole genome shotgun (WGS) entry which is preliminary data.</text>
</comment>
<protein>
    <recommendedName>
        <fullName evidence="4">Outer membrane lipoprotein-sorting protein</fullName>
    </recommendedName>
</protein>